<dbReference type="PANTHER" id="PTHR11216">
    <property type="entry name" value="EH DOMAIN"/>
    <property type="match status" value="1"/>
</dbReference>
<feature type="region of interest" description="Disordered" evidence="3">
    <location>
        <begin position="440"/>
        <end position="469"/>
    </location>
</feature>
<evidence type="ECO:0000313" key="7">
    <source>
        <dbReference type="Proteomes" id="UP000005408"/>
    </source>
</evidence>
<feature type="domain" description="EH" evidence="4">
    <location>
        <begin position="347"/>
        <end position="436"/>
    </location>
</feature>
<name>A0A8W8J4M4_MAGGI</name>
<dbReference type="SMART" id="SM00027">
    <property type="entry name" value="EH"/>
    <property type="match status" value="2"/>
</dbReference>
<feature type="region of interest" description="Disordered" evidence="3">
    <location>
        <begin position="722"/>
        <end position="762"/>
    </location>
</feature>
<feature type="region of interest" description="Disordered" evidence="3">
    <location>
        <begin position="270"/>
        <end position="295"/>
    </location>
</feature>
<feature type="region of interest" description="Disordered" evidence="3">
    <location>
        <begin position="310"/>
        <end position="333"/>
    </location>
</feature>
<evidence type="ECO:0000313" key="6">
    <source>
        <dbReference type="EnsemblMetazoa" id="G17023.2:cds"/>
    </source>
</evidence>
<dbReference type="PANTHER" id="PTHR11216:SF174">
    <property type="entry name" value="GH06923P"/>
    <property type="match status" value="1"/>
</dbReference>
<dbReference type="InterPro" id="IPR018247">
    <property type="entry name" value="EF_Hand_1_Ca_BS"/>
</dbReference>
<feature type="compositionally biased region" description="Polar residues" evidence="3">
    <location>
        <begin position="733"/>
        <end position="746"/>
    </location>
</feature>
<dbReference type="SUPFAM" id="SSF47473">
    <property type="entry name" value="EF-hand"/>
    <property type="match status" value="2"/>
</dbReference>
<dbReference type="EnsemblMetazoa" id="G17023.2">
    <property type="protein sequence ID" value="G17023.2:cds"/>
    <property type="gene ID" value="G17023"/>
</dbReference>
<evidence type="ECO:0000256" key="1">
    <source>
        <dbReference type="ARBA" id="ARBA00022837"/>
    </source>
</evidence>
<feature type="coiled-coil region" evidence="2">
    <location>
        <begin position="771"/>
        <end position="819"/>
    </location>
</feature>
<accession>A0A8W8J4M4</accession>
<feature type="compositionally biased region" description="Basic residues" evidence="3">
    <location>
        <begin position="270"/>
        <end position="286"/>
    </location>
</feature>
<dbReference type="GO" id="GO:0005737">
    <property type="term" value="C:cytoplasm"/>
    <property type="evidence" value="ECO:0007669"/>
    <property type="project" value="TreeGrafter"/>
</dbReference>
<evidence type="ECO:0000259" key="4">
    <source>
        <dbReference type="PROSITE" id="PS50031"/>
    </source>
</evidence>
<dbReference type="GO" id="GO:0005886">
    <property type="term" value="C:plasma membrane"/>
    <property type="evidence" value="ECO:0007669"/>
    <property type="project" value="TreeGrafter"/>
</dbReference>
<feature type="region of interest" description="Disordered" evidence="3">
    <location>
        <begin position="572"/>
        <end position="670"/>
    </location>
</feature>
<proteinExistence type="predicted"/>
<dbReference type="PROSITE" id="PS50222">
    <property type="entry name" value="EF_HAND_2"/>
    <property type="match status" value="1"/>
</dbReference>
<dbReference type="Proteomes" id="UP000005408">
    <property type="component" value="Unassembled WGS sequence"/>
</dbReference>
<dbReference type="CDD" id="cd00052">
    <property type="entry name" value="EH"/>
    <property type="match status" value="1"/>
</dbReference>
<evidence type="ECO:0008006" key="8">
    <source>
        <dbReference type="Google" id="ProtNLM"/>
    </source>
</evidence>
<reference evidence="6" key="1">
    <citation type="submission" date="2022-08" db="UniProtKB">
        <authorList>
            <consortium name="EnsemblMetazoa"/>
        </authorList>
    </citation>
    <scope>IDENTIFICATION</scope>
    <source>
        <strain evidence="6">05x7-T-G4-1.051#20</strain>
    </source>
</reference>
<dbReference type="GO" id="GO:0005509">
    <property type="term" value="F:calcium ion binding"/>
    <property type="evidence" value="ECO:0007669"/>
    <property type="project" value="InterPro"/>
</dbReference>
<evidence type="ECO:0000256" key="2">
    <source>
        <dbReference type="SAM" id="Coils"/>
    </source>
</evidence>
<dbReference type="Pfam" id="PF12763">
    <property type="entry name" value="EH"/>
    <property type="match status" value="2"/>
</dbReference>
<dbReference type="PROSITE" id="PS00018">
    <property type="entry name" value="EF_HAND_1"/>
    <property type="match status" value="1"/>
</dbReference>
<feature type="compositionally biased region" description="Polar residues" evidence="3">
    <location>
        <begin position="173"/>
        <end position="193"/>
    </location>
</feature>
<dbReference type="InterPro" id="IPR002048">
    <property type="entry name" value="EF_hand_dom"/>
</dbReference>
<evidence type="ECO:0000256" key="3">
    <source>
        <dbReference type="SAM" id="MobiDB-lite"/>
    </source>
</evidence>
<keyword evidence="1" id="KW-0106">Calcium</keyword>
<protein>
    <recommendedName>
        <fullName evidence="8">RalBP1-associated Eps domain-containing protein 1</fullName>
    </recommendedName>
</protein>
<feature type="compositionally biased region" description="Pro residues" evidence="3">
    <location>
        <begin position="578"/>
        <end position="595"/>
    </location>
</feature>
<organism evidence="6 7">
    <name type="scientific">Magallana gigas</name>
    <name type="common">Pacific oyster</name>
    <name type="synonym">Crassostrea gigas</name>
    <dbReference type="NCBI Taxonomy" id="29159"/>
    <lineage>
        <taxon>Eukaryota</taxon>
        <taxon>Metazoa</taxon>
        <taxon>Spiralia</taxon>
        <taxon>Lophotrochozoa</taxon>
        <taxon>Mollusca</taxon>
        <taxon>Bivalvia</taxon>
        <taxon>Autobranchia</taxon>
        <taxon>Pteriomorphia</taxon>
        <taxon>Ostreida</taxon>
        <taxon>Ostreoidea</taxon>
        <taxon>Ostreidae</taxon>
        <taxon>Magallana</taxon>
    </lineage>
</organism>
<sequence>MEQLKLTQQEQVFYGEYFQTCDADGSGKISNSRASDLFVCSGLSPEVLLKISELCGAKRLGHFGRSQFYIALKLIAAVQNGYPPKLDSLNTGTEMPLPKFTRTADQEKRVQNAVPSLDTERPVQQVGLNHPTVGQLPPPPASKKSHTRSQSGQFRGVVDRDSGPSNPNPIPQGVTNQQSLNREESPNNATSPRQFTSPNQSPPSSPPVTNNTQSAGSIPLANHNNVHGQMTSPVAKSLASQSQGAPVVMNAFQTGAPTVITGTAPTTIHTGHHPHPHPHHPHHHRTGSNSSHEHGEGWALFEEDEHAGLLAPGSRKPYNLEPPGFDSSSISSDPESVDDIWSINDDQKEYYIAQFKTMQPDLSKTITGAVAKEFFEKSKLHVHELSKIWQLSDLNRDGELSLEEFCIAMHLVVLRRHEIEIPDRLPFSLMPYTSFTNEEPFAVDHPSGGTLKRATPPDTPPSHPKSIGENWPEQQVVQDGSSDTASDVASPSVKPLNFASVPVSESDKIVHPIAMRVSPEIHQHERGRAFSEPAPSHNNQSESSTKKLRSNTEPHLSASQNEINILEMDDDVIAGSPPLVPPPTASRPRPVPPKSLGPVPGNITGLLLPAPTTSHPDATDGGVEQEPPVPPPRPTGRSMSMDASKGLSTPPAVPPRASPKDSPAVRKSGDLSFSAINSKFNEFKRFESIPSEESLNKMAGVDTTDSTNHRVRSLSQEYNKMGHDVQGSGLESGDSNAVIASTSRESSPLVKFDVPDDEVGGGETQISLEMRRQLSRDKKDLQMAIRTHKERNSMLERLGSELNQELQEVMEQRIALEIQLEHLKPFSS</sequence>
<feature type="region of interest" description="Disordered" evidence="3">
    <location>
        <begin position="475"/>
        <end position="494"/>
    </location>
</feature>
<dbReference type="Gene3D" id="1.10.238.10">
    <property type="entry name" value="EF-hand"/>
    <property type="match status" value="2"/>
</dbReference>
<feature type="region of interest" description="Disordered" evidence="3">
    <location>
        <begin position="523"/>
        <end position="558"/>
    </location>
</feature>
<feature type="domain" description="EF-hand" evidence="5">
    <location>
        <begin position="380"/>
        <end position="415"/>
    </location>
</feature>
<feature type="region of interest" description="Disordered" evidence="3">
    <location>
        <begin position="86"/>
        <end position="105"/>
    </location>
</feature>
<evidence type="ECO:0000259" key="5">
    <source>
        <dbReference type="PROSITE" id="PS50222"/>
    </source>
</evidence>
<dbReference type="GO" id="GO:0006897">
    <property type="term" value="P:endocytosis"/>
    <property type="evidence" value="ECO:0007669"/>
    <property type="project" value="TreeGrafter"/>
</dbReference>
<keyword evidence="2" id="KW-0175">Coiled coil</keyword>
<dbReference type="SMART" id="SM00054">
    <property type="entry name" value="EFh"/>
    <property type="match status" value="1"/>
</dbReference>
<dbReference type="GO" id="GO:0016197">
    <property type="term" value="P:endosomal transport"/>
    <property type="evidence" value="ECO:0007669"/>
    <property type="project" value="TreeGrafter"/>
</dbReference>
<dbReference type="AlphaFoldDB" id="A0A8W8J4M4"/>
<dbReference type="InterPro" id="IPR011992">
    <property type="entry name" value="EF-hand-dom_pair"/>
</dbReference>
<feature type="compositionally biased region" description="Polar residues" evidence="3">
    <location>
        <begin position="475"/>
        <end position="489"/>
    </location>
</feature>
<feature type="domain" description="EH" evidence="4">
    <location>
        <begin position="10"/>
        <end position="96"/>
    </location>
</feature>
<dbReference type="InterPro" id="IPR000261">
    <property type="entry name" value="EH_dom"/>
</dbReference>
<feature type="region of interest" description="Disordered" evidence="3">
    <location>
        <begin position="128"/>
        <end position="238"/>
    </location>
</feature>
<keyword evidence="7" id="KW-1185">Reference proteome</keyword>
<dbReference type="PROSITE" id="PS50031">
    <property type="entry name" value="EH"/>
    <property type="match status" value="2"/>
</dbReference>
<feature type="compositionally biased region" description="Polar residues" evidence="3">
    <location>
        <begin position="222"/>
        <end position="238"/>
    </location>
</feature>